<feature type="non-terminal residue" evidence="3">
    <location>
        <position position="507"/>
    </location>
</feature>
<evidence type="ECO:0000259" key="2">
    <source>
        <dbReference type="Pfam" id="PF01833"/>
    </source>
</evidence>
<proteinExistence type="predicted"/>
<keyword evidence="1" id="KW-0812">Transmembrane</keyword>
<dbReference type="Gene3D" id="2.60.40.10">
    <property type="entry name" value="Immunoglobulins"/>
    <property type="match status" value="2"/>
</dbReference>
<dbReference type="InterPro" id="IPR013783">
    <property type="entry name" value="Ig-like_fold"/>
</dbReference>
<organism evidence="3 4">
    <name type="scientific">Ideonella lacteola</name>
    <dbReference type="NCBI Taxonomy" id="2984193"/>
    <lineage>
        <taxon>Bacteria</taxon>
        <taxon>Pseudomonadati</taxon>
        <taxon>Pseudomonadota</taxon>
        <taxon>Betaproteobacteria</taxon>
        <taxon>Burkholderiales</taxon>
        <taxon>Sphaerotilaceae</taxon>
        <taxon>Ideonella</taxon>
    </lineage>
</organism>
<feature type="transmembrane region" description="Helical" evidence="1">
    <location>
        <begin position="25"/>
        <end position="46"/>
    </location>
</feature>
<gene>
    <name evidence="3" type="ORF">AACH06_22230</name>
</gene>
<dbReference type="InterPro" id="IPR002909">
    <property type="entry name" value="IPT_dom"/>
</dbReference>
<keyword evidence="1" id="KW-0472">Membrane</keyword>
<feature type="domain" description="IPT/TIG" evidence="2">
    <location>
        <begin position="89"/>
        <end position="161"/>
    </location>
</feature>
<dbReference type="InterPro" id="IPR031325">
    <property type="entry name" value="RHS_repeat"/>
</dbReference>
<dbReference type="NCBIfam" id="TIGR01643">
    <property type="entry name" value="YD_repeat_2x"/>
    <property type="match status" value="1"/>
</dbReference>
<dbReference type="InterPro" id="IPR006530">
    <property type="entry name" value="YD"/>
</dbReference>
<keyword evidence="1" id="KW-1133">Transmembrane helix</keyword>
<sequence>MVKRRELVLCETSGWIRAILRTWRLLIMAGLLAAPFYAAAQVSYAYDELGRLVLAVAPDGASVQYRYDPAGNVISVQRNSVDTLGLAEFTPNSGPVGATVTLYGSGFKTKLTDNTVKFNGKVAAVKSATANVLTVKVPSGASTGKITVSNANGSVTSATDFVVGLSMPAPTITSFTPDTGKTGDVVSLTGTNFQAGATDNKIMLGQAYSSTVVDADSPSPTLLKTPVPGGVASGKIAVTTKYGQAISTNDFYALPGTYTAADFETKVRLTVDGPMLPISIVAPGKKALVIFDVPPAQYLSFVARGGTFVGAVTVEVYRPDGTKVESFAASGDDVDDFANVIPTAGGTYTMVLRPTGTETGTVNIGVVSSVRGTLDVDAAQPTPVTLGLGQNARYTFNGTAGQSLQLLWTNNTLGDGNSGTNNCTYLYVYNPDGTRLIATDVTQCESDRPGKVVSLAKLPASGTYRVAVLPNNLDAGQFKLHLRTANSGEAIATNGTAKVVNVANQEL</sequence>
<dbReference type="SUPFAM" id="SSF81296">
    <property type="entry name" value="E set domains"/>
    <property type="match status" value="2"/>
</dbReference>
<comment type="caution">
    <text evidence="3">The sequence shown here is derived from an EMBL/GenBank/DDBJ whole genome shotgun (WGS) entry which is preliminary data.</text>
</comment>
<protein>
    <submittedName>
        <fullName evidence="3">IPT/TIG domain-containing protein</fullName>
    </submittedName>
</protein>
<accession>A0ABU9BU97</accession>
<dbReference type="Proteomes" id="UP001371218">
    <property type="component" value="Unassembled WGS sequence"/>
</dbReference>
<dbReference type="InterPro" id="IPR014756">
    <property type="entry name" value="Ig_E-set"/>
</dbReference>
<reference evidence="3 4" key="1">
    <citation type="submission" date="2024-04" db="EMBL/GenBank/DDBJ databases">
        <title>Novel species of the genus Ideonella isolated from streams.</title>
        <authorList>
            <person name="Lu H."/>
        </authorList>
    </citation>
    <scope>NUCLEOTIDE SEQUENCE [LARGE SCALE GENOMIC DNA]</scope>
    <source>
        <strain evidence="3 4">DXS29W</strain>
    </source>
</reference>
<dbReference type="Pfam" id="PF01833">
    <property type="entry name" value="TIG"/>
    <property type="match status" value="2"/>
</dbReference>
<evidence type="ECO:0000313" key="3">
    <source>
        <dbReference type="EMBL" id="MEK8033548.1"/>
    </source>
</evidence>
<dbReference type="Pfam" id="PF05593">
    <property type="entry name" value="RHS_repeat"/>
    <property type="match status" value="1"/>
</dbReference>
<name>A0ABU9BU97_9BURK</name>
<dbReference type="EMBL" id="JBBUTG010000018">
    <property type="protein sequence ID" value="MEK8033548.1"/>
    <property type="molecule type" value="Genomic_DNA"/>
</dbReference>
<feature type="domain" description="IPT/TIG" evidence="2">
    <location>
        <begin position="170"/>
        <end position="248"/>
    </location>
</feature>
<evidence type="ECO:0000256" key="1">
    <source>
        <dbReference type="SAM" id="Phobius"/>
    </source>
</evidence>
<dbReference type="Gene3D" id="2.60.120.380">
    <property type="match status" value="1"/>
</dbReference>
<evidence type="ECO:0000313" key="4">
    <source>
        <dbReference type="Proteomes" id="UP001371218"/>
    </source>
</evidence>
<keyword evidence="4" id="KW-1185">Reference proteome</keyword>
<dbReference type="RefSeq" id="WP_341427973.1">
    <property type="nucleotide sequence ID" value="NZ_JBBUTG010000018.1"/>
</dbReference>